<keyword evidence="1" id="KW-0472">Membrane</keyword>
<evidence type="ECO:0000256" key="1">
    <source>
        <dbReference type="SAM" id="Phobius"/>
    </source>
</evidence>
<gene>
    <name evidence="2" type="ORF">N802_14985</name>
</gene>
<proteinExistence type="predicted"/>
<name>A0A0A0J841_9MICO</name>
<dbReference type="RefSeq" id="WP_035914275.1">
    <property type="nucleotide sequence ID" value="NZ_AVPJ01000004.1"/>
</dbReference>
<dbReference type="eggNOG" id="ENOG5032U4U">
    <property type="taxonomic scope" value="Bacteria"/>
</dbReference>
<feature type="transmembrane region" description="Helical" evidence="1">
    <location>
        <begin position="12"/>
        <end position="31"/>
    </location>
</feature>
<reference evidence="2 3" key="1">
    <citation type="submission" date="2013-08" db="EMBL/GenBank/DDBJ databases">
        <title>The genome sequence of Knoellia sinensis.</title>
        <authorList>
            <person name="Zhu W."/>
            <person name="Wang G."/>
        </authorList>
    </citation>
    <scope>NUCLEOTIDE SEQUENCE [LARGE SCALE GENOMIC DNA]</scope>
    <source>
        <strain evidence="2 3">KCTC 19936</strain>
    </source>
</reference>
<protein>
    <submittedName>
        <fullName evidence="2">Membrane protein</fullName>
    </submittedName>
</protein>
<sequence length="203" mass="22120">MKLYADLPGRRLVQILADLGFVAWIALWAWVGRRVHDVTMALAEPGRQLQGAGSGFREKMSGAGDSVDDLPVLDDRVAGPFRSAAGAGTDIEQAGTDLVRAVERFALVIGWTTALVPILIVTIWWAVQRGRFARRASAAQRFIDADHDLDLFALRAIANQPMASLAKVSHDPSGAWRRGERDMIRALALLELKDSGLKPPRSA</sequence>
<organism evidence="2 3">
    <name type="scientific">Knoellia sinensis KCTC 19936</name>
    <dbReference type="NCBI Taxonomy" id="1385520"/>
    <lineage>
        <taxon>Bacteria</taxon>
        <taxon>Bacillati</taxon>
        <taxon>Actinomycetota</taxon>
        <taxon>Actinomycetes</taxon>
        <taxon>Micrococcales</taxon>
        <taxon>Intrasporangiaceae</taxon>
        <taxon>Knoellia</taxon>
    </lineage>
</organism>
<evidence type="ECO:0000313" key="2">
    <source>
        <dbReference type="EMBL" id="KGN33338.1"/>
    </source>
</evidence>
<evidence type="ECO:0000313" key="3">
    <source>
        <dbReference type="Proteomes" id="UP000030002"/>
    </source>
</evidence>
<feature type="transmembrane region" description="Helical" evidence="1">
    <location>
        <begin position="105"/>
        <end position="127"/>
    </location>
</feature>
<dbReference type="EMBL" id="AVPJ01000004">
    <property type="protein sequence ID" value="KGN33338.1"/>
    <property type="molecule type" value="Genomic_DNA"/>
</dbReference>
<dbReference type="AlphaFoldDB" id="A0A0A0J841"/>
<keyword evidence="3" id="KW-1185">Reference proteome</keyword>
<accession>A0A0A0J841</accession>
<dbReference type="STRING" id="1385520.N802_14985"/>
<dbReference type="OrthoDB" id="5198533at2"/>
<keyword evidence="1" id="KW-0812">Transmembrane</keyword>
<keyword evidence="1" id="KW-1133">Transmembrane helix</keyword>
<dbReference type="Proteomes" id="UP000030002">
    <property type="component" value="Unassembled WGS sequence"/>
</dbReference>
<comment type="caution">
    <text evidence="2">The sequence shown here is derived from an EMBL/GenBank/DDBJ whole genome shotgun (WGS) entry which is preliminary data.</text>
</comment>